<dbReference type="GO" id="GO:0019563">
    <property type="term" value="P:glycerol catabolic process"/>
    <property type="evidence" value="ECO:0007669"/>
    <property type="project" value="TreeGrafter"/>
</dbReference>
<dbReference type="PANTHER" id="PTHR28629">
    <property type="entry name" value="TRIOKINASE/FMN CYCLASE"/>
    <property type="match status" value="1"/>
</dbReference>
<evidence type="ECO:0000313" key="5">
    <source>
        <dbReference type="Proteomes" id="UP000271683"/>
    </source>
</evidence>
<dbReference type="Pfam" id="PF02734">
    <property type="entry name" value="Dak2"/>
    <property type="match status" value="1"/>
</dbReference>
<dbReference type="OrthoDB" id="9800291at2"/>
<dbReference type="GO" id="GO:0004371">
    <property type="term" value="F:glycerone kinase activity"/>
    <property type="evidence" value="ECO:0007669"/>
    <property type="project" value="InterPro"/>
</dbReference>
<accession>A0A3N1GUX7</accession>
<name>A0A3N1GUX7_9ACTN</name>
<dbReference type="SUPFAM" id="SSF101473">
    <property type="entry name" value="DhaL-like"/>
    <property type="match status" value="1"/>
</dbReference>
<dbReference type="Gene3D" id="1.25.40.340">
    <property type="match status" value="1"/>
</dbReference>
<protein>
    <submittedName>
        <fullName evidence="4">Dihydroxyacetone kinase DhaL subunit</fullName>
    </submittedName>
</protein>
<gene>
    <name evidence="4" type="ORF">EDD30_7092</name>
</gene>
<dbReference type="InterPro" id="IPR036117">
    <property type="entry name" value="DhaL_dom_sf"/>
</dbReference>
<dbReference type="PANTHER" id="PTHR28629:SF4">
    <property type="entry name" value="TRIOKINASE_FMN CYCLASE"/>
    <property type="match status" value="1"/>
</dbReference>
<evidence type="ECO:0000256" key="2">
    <source>
        <dbReference type="ARBA" id="ARBA00022777"/>
    </source>
</evidence>
<organism evidence="4 5">
    <name type="scientific">Couchioplanes caeruleus</name>
    <dbReference type="NCBI Taxonomy" id="56438"/>
    <lineage>
        <taxon>Bacteria</taxon>
        <taxon>Bacillati</taxon>
        <taxon>Actinomycetota</taxon>
        <taxon>Actinomycetes</taxon>
        <taxon>Micromonosporales</taxon>
        <taxon>Micromonosporaceae</taxon>
        <taxon>Couchioplanes</taxon>
    </lineage>
</organism>
<dbReference type="FunFam" id="1.25.40.340:FF:000002">
    <property type="entry name" value="Dihydroxyacetone kinase, L subunit"/>
    <property type="match status" value="1"/>
</dbReference>
<keyword evidence="1" id="KW-0808">Transferase</keyword>
<evidence type="ECO:0000313" key="4">
    <source>
        <dbReference type="EMBL" id="ROP34027.1"/>
    </source>
</evidence>
<keyword evidence="2 4" id="KW-0418">Kinase</keyword>
<dbReference type="NCBIfam" id="TIGR02365">
    <property type="entry name" value="dha_L_ycgS"/>
    <property type="match status" value="1"/>
</dbReference>
<dbReference type="Proteomes" id="UP000271683">
    <property type="component" value="Unassembled WGS sequence"/>
</dbReference>
<evidence type="ECO:0000259" key="3">
    <source>
        <dbReference type="PROSITE" id="PS51480"/>
    </source>
</evidence>
<dbReference type="AlphaFoldDB" id="A0A3N1GUX7"/>
<dbReference type="InterPro" id="IPR004007">
    <property type="entry name" value="DhaL_dom"/>
</dbReference>
<dbReference type="PROSITE" id="PS51480">
    <property type="entry name" value="DHAL"/>
    <property type="match status" value="1"/>
</dbReference>
<feature type="domain" description="DhaL" evidence="3">
    <location>
        <begin position="8"/>
        <end position="208"/>
    </location>
</feature>
<sequence>MTATVDTAALTAWLQEFAREISAGKDLLTRLDSAIGDADHGVNMDRGMTAVLAATRDETPATPAELLKRTGMTLVSRVGGASGPLYGTAFLRMATAAGDAGSLDARGFAKVLRAGLDGVVARGKAEAGDKTMYDALAPAVDALDAALDAGQGLDEALRAAVRAAEEGRDATTAMIARKGRASYLGERSAGHQDPGATSVTMLMTAAATALPGEA</sequence>
<comment type="caution">
    <text evidence="4">The sequence shown here is derived from an EMBL/GenBank/DDBJ whole genome shotgun (WGS) entry which is preliminary data.</text>
</comment>
<dbReference type="GO" id="GO:0005829">
    <property type="term" value="C:cytosol"/>
    <property type="evidence" value="ECO:0007669"/>
    <property type="project" value="TreeGrafter"/>
</dbReference>
<dbReference type="SMART" id="SM01120">
    <property type="entry name" value="Dak2"/>
    <property type="match status" value="1"/>
</dbReference>
<reference evidence="4 5" key="1">
    <citation type="submission" date="2018-11" db="EMBL/GenBank/DDBJ databases">
        <title>Sequencing the genomes of 1000 actinobacteria strains.</title>
        <authorList>
            <person name="Klenk H.-P."/>
        </authorList>
    </citation>
    <scope>NUCLEOTIDE SEQUENCE [LARGE SCALE GENOMIC DNA]</scope>
    <source>
        <strain evidence="4 5">DSM 43634</strain>
    </source>
</reference>
<dbReference type="InterPro" id="IPR050861">
    <property type="entry name" value="Dihydroxyacetone_Kinase"/>
</dbReference>
<dbReference type="EMBL" id="RJKL01000001">
    <property type="protein sequence ID" value="ROP34027.1"/>
    <property type="molecule type" value="Genomic_DNA"/>
</dbReference>
<proteinExistence type="predicted"/>
<evidence type="ECO:0000256" key="1">
    <source>
        <dbReference type="ARBA" id="ARBA00022679"/>
    </source>
</evidence>
<dbReference type="InterPro" id="IPR012737">
    <property type="entry name" value="DhaK_L_YcgS"/>
</dbReference>